<protein>
    <submittedName>
        <fullName evidence="2">Uncharacterized protein</fullName>
    </submittedName>
</protein>
<name>A0A6A5R6L6_AMPQU</name>
<feature type="region of interest" description="Disordered" evidence="1">
    <location>
        <begin position="1"/>
        <end position="101"/>
    </location>
</feature>
<gene>
    <name evidence="2" type="ORF">BDU57DRAFT_52788</name>
</gene>
<evidence type="ECO:0000256" key="1">
    <source>
        <dbReference type="SAM" id="MobiDB-lite"/>
    </source>
</evidence>
<reference evidence="2" key="1">
    <citation type="journal article" date="2020" name="Stud. Mycol.">
        <title>101 Dothideomycetes genomes: a test case for predicting lifestyles and emergence of pathogens.</title>
        <authorList>
            <person name="Haridas S."/>
            <person name="Albert R."/>
            <person name="Binder M."/>
            <person name="Bloem J."/>
            <person name="Labutti K."/>
            <person name="Salamov A."/>
            <person name="Andreopoulos B."/>
            <person name="Baker S."/>
            <person name="Barry K."/>
            <person name="Bills G."/>
            <person name="Bluhm B."/>
            <person name="Cannon C."/>
            <person name="Castanera R."/>
            <person name="Culley D."/>
            <person name="Daum C."/>
            <person name="Ezra D."/>
            <person name="Gonzalez J."/>
            <person name="Henrissat B."/>
            <person name="Kuo A."/>
            <person name="Liang C."/>
            <person name="Lipzen A."/>
            <person name="Lutzoni F."/>
            <person name="Magnuson J."/>
            <person name="Mondo S."/>
            <person name="Nolan M."/>
            <person name="Ohm R."/>
            <person name="Pangilinan J."/>
            <person name="Park H.-J."/>
            <person name="Ramirez L."/>
            <person name="Alfaro M."/>
            <person name="Sun H."/>
            <person name="Tritt A."/>
            <person name="Yoshinaga Y."/>
            <person name="Zwiers L.-H."/>
            <person name="Turgeon B."/>
            <person name="Goodwin S."/>
            <person name="Spatafora J."/>
            <person name="Crous P."/>
            <person name="Grigoriev I."/>
        </authorList>
    </citation>
    <scope>NUCLEOTIDE SEQUENCE</scope>
    <source>
        <strain evidence="2">HMLAC05119</strain>
    </source>
</reference>
<feature type="compositionally biased region" description="Basic residues" evidence="1">
    <location>
        <begin position="31"/>
        <end position="48"/>
    </location>
</feature>
<keyword evidence="3" id="KW-1185">Reference proteome</keyword>
<dbReference type="OrthoDB" id="3769541at2759"/>
<organism evidence="2 3">
    <name type="scientific">Ampelomyces quisqualis</name>
    <name type="common">Powdery mildew agent</name>
    <dbReference type="NCBI Taxonomy" id="50730"/>
    <lineage>
        <taxon>Eukaryota</taxon>
        <taxon>Fungi</taxon>
        <taxon>Dikarya</taxon>
        <taxon>Ascomycota</taxon>
        <taxon>Pezizomycotina</taxon>
        <taxon>Dothideomycetes</taxon>
        <taxon>Pleosporomycetidae</taxon>
        <taxon>Pleosporales</taxon>
        <taxon>Pleosporineae</taxon>
        <taxon>Phaeosphaeriaceae</taxon>
        <taxon>Ampelomyces</taxon>
    </lineage>
</organism>
<sequence>MPRPCQRRRDRAAAQRKSQPSTKPAGPPPIQHKKRQKALHNANRRARLLRSNSGVEAKHASMSSFGGTGNTFNALSGDDSGDDGDMTDSGSEHDDGDDSALHATGTLTINVEVQRVSRGGALAPVSSGSIALGTQGAAVMFPMVQAMAIYKELSRAGFPLQRMAMARYGRDSQPSTRTAPSGAGAVRPQPSNAARDYVFDFGAHKGVAFTEVPENYLRTLAGNPFLVEKHPGVAEALDYHRPNMRRKVPTQKQLASHGQGPVQATWRGRLQGPRGNANKPWTTFTFPSGAHAKKKLNEVPENYLRTIEGMAHVVNKWVGLREALLDYRAKTGRQTKMAA</sequence>
<accession>A0A6A5R6L6</accession>
<evidence type="ECO:0000313" key="3">
    <source>
        <dbReference type="Proteomes" id="UP000800096"/>
    </source>
</evidence>
<evidence type="ECO:0000313" key="2">
    <source>
        <dbReference type="EMBL" id="KAF1921537.1"/>
    </source>
</evidence>
<dbReference type="EMBL" id="ML979132">
    <property type="protein sequence ID" value="KAF1921537.1"/>
    <property type="molecule type" value="Genomic_DNA"/>
</dbReference>
<feature type="compositionally biased region" description="Basic residues" evidence="1">
    <location>
        <begin position="1"/>
        <end position="10"/>
    </location>
</feature>
<proteinExistence type="predicted"/>
<feature type="compositionally biased region" description="Polar residues" evidence="1">
    <location>
        <begin position="61"/>
        <end position="74"/>
    </location>
</feature>
<dbReference type="Proteomes" id="UP000800096">
    <property type="component" value="Unassembled WGS sequence"/>
</dbReference>
<feature type="region of interest" description="Disordered" evidence="1">
    <location>
        <begin position="169"/>
        <end position="190"/>
    </location>
</feature>
<dbReference type="AlphaFoldDB" id="A0A6A5R6L6"/>